<dbReference type="AlphaFoldDB" id="A0A3D4VBL2"/>
<reference evidence="2 3" key="1">
    <citation type="journal article" date="2018" name="Nat. Biotechnol.">
        <title>A standardized bacterial taxonomy based on genome phylogeny substantially revises the tree of life.</title>
        <authorList>
            <person name="Parks D.H."/>
            <person name="Chuvochina M."/>
            <person name="Waite D.W."/>
            <person name="Rinke C."/>
            <person name="Skarshewski A."/>
            <person name="Chaumeil P.A."/>
            <person name="Hugenholtz P."/>
        </authorList>
    </citation>
    <scope>NUCLEOTIDE SEQUENCE [LARGE SCALE GENOMIC DNA]</scope>
    <source>
        <strain evidence="2">UBA8844</strain>
    </source>
</reference>
<feature type="transmembrane region" description="Helical" evidence="1">
    <location>
        <begin position="20"/>
        <end position="46"/>
    </location>
</feature>
<keyword evidence="1" id="KW-0812">Transmembrane</keyword>
<evidence type="ECO:0000313" key="2">
    <source>
        <dbReference type="EMBL" id="HCT58511.1"/>
    </source>
</evidence>
<keyword evidence="1" id="KW-1133">Transmembrane helix</keyword>
<keyword evidence="1" id="KW-0472">Membrane</keyword>
<comment type="caution">
    <text evidence="2">The sequence shown here is derived from an EMBL/GenBank/DDBJ whole genome shotgun (WGS) entry which is preliminary data.</text>
</comment>
<proteinExistence type="predicted"/>
<sequence>MLDLDLFEKSIQRERRRRFWSAVSVGVVVSAALVAPAIVVVMLYGAQGRSRLLLGLFIAPVAAGLLFAVLSTVTRLGGAVLHQFLHPSGGGEQQPPVVPVSQAEAMAAQGRLDDAIDIFESIRLEHGDSAATLRTEAELMTSSGHHDRARIALQRLRHVSDGSRSDELYATHRLVDLYLGPLEDSGRAVVELRRLADRFPGTPDAEGALAELQRRRALRAATSDMG</sequence>
<gene>
    <name evidence="2" type="ORF">DGD08_15000</name>
</gene>
<feature type="transmembrane region" description="Helical" evidence="1">
    <location>
        <begin position="52"/>
        <end position="73"/>
    </location>
</feature>
<protein>
    <recommendedName>
        <fullName evidence="4">Tetratricopeptide repeat protein</fullName>
    </recommendedName>
</protein>
<evidence type="ECO:0000313" key="3">
    <source>
        <dbReference type="Proteomes" id="UP000264071"/>
    </source>
</evidence>
<dbReference type="Gene3D" id="1.25.40.10">
    <property type="entry name" value="Tetratricopeptide repeat domain"/>
    <property type="match status" value="1"/>
</dbReference>
<name>A0A3D4VBL2_9BACT</name>
<evidence type="ECO:0008006" key="4">
    <source>
        <dbReference type="Google" id="ProtNLM"/>
    </source>
</evidence>
<dbReference type="Proteomes" id="UP000264071">
    <property type="component" value="Unassembled WGS sequence"/>
</dbReference>
<dbReference type="EMBL" id="DPIY01000010">
    <property type="protein sequence ID" value="HCT58511.1"/>
    <property type="molecule type" value="Genomic_DNA"/>
</dbReference>
<dbReference type="InterPro" id="IPR011990">
    <property type="entry name" value="TPR-like_helical_dom_sf"/>
</dbReference>
<evidence type="ECO:0000256" key="1">
    <source>
        <dbReference type="SAM" id="Phobius"/>
    </source>
</evidence>
<dbReference type="SUPFAM" id="SSF48452">
    <property type="entry name" value="TPR-like"/>
    <property type="match status" value="1"/>
</dbReference>
<organism evidence="2 3">
    <name type="scientific">Gemmatimonas aurantiaca</name>
    <dbReference type="NCBI Taxonomy" id="173480"/>
    <lineage>
        <taxon>Bacteria</taxon>
        <taxon>Pseudomonadati</taxon>
        <taxon>Gemmatimonadota</taxon>
        <taxon>Gemmatimonadia</taxon>
        <taxon>Gemmatimonadales</taxon>
        <taxon>Gemmatimonadaceae</taxon>
        <taxon>Gemmatimonas</taxon>
    </lineage>
</organism>
<accession>A0A3D4VBL2</accession>